<dbReference type="EMBL" id="FPAT01000006">
    <property type="protein sequence ID" value="SFT72096.1"/>
    <property type="molecule type" value="Genomic_DNA"/>
</dbReference>
<protein>
    <submittedName>
        <fullName evidence="1">Uncharacterized protein</fullName>
    </submittedName>
</protein>
<organism evidence="1 2">
    <name type="scientific">Actinopolyspora righensis</name>
    <dbReference type="NCBI Taxonomy" id="995060"/>
    <lineage>
        <taxon>Bacteria</taxon>
        <taxon>Bacillati</taxon>
        <taxon>Actinomycetota</taxon>
        <taxon>Actinomycetes</taxon>
        <taxon>Actinopolysporales</taxon>
        <taxon>Actinopolysporaceae</taxon>
        <taxon>Actinopolyspora</taxon>
        <taxon>Actinopolyspora alba group</taxon>
    </lineage>
</organism>
<keyword evidence="2" id="KW-1185">Reference proteome</keyword>
<gene>
    <name evidence="1" type="ORF">SAMN04487904_106214</name>
</gene>
<dbReference type="Proteomes" id="UP000199165">
    <property type="component" value="Unassembled WGS sequence"/>
</dbReference>
<evidence type="ECO:0000313" key="2">
    <source>
        <dbReference type="Proteomes" id="UP000199165"/>
    </source>
</evidence>
<dbReference type="STRING" id="995060.SAMN04487904_106214"/>
<reference evidence="2" key="1">
    <citation type="submission" date="2016-10" db="EMBL/GenBank/DDBJ databases">
        <authorList>
            <person name="Varghese N."/>
            <person name="Submissions S."/>
        </authorList>
    </citation>
    <scope>NUCLEOTIDE SEQUENCE [LARGE SCALE GENOMIC DNA]</scope>
    <source>
        <strain evidence="2">DSM 45501</strain>
    </source>
</reference>
<proteinExistence type="predicted"/>
<sequence length="61" mass="6759">MPSPYFVPEHRSWTGVMRNKPVRLGGFGELRTFGNTAALADLFLTPLLHDDRLSTVSQTVG</sequence>
<accession>A0A1I7AAX5</accession>
<evidence type="ECO:0000313" key="1">
    <source>
        <dbReference type="EMBL" id="SFT72096.1"/>
    </source>
</evidence>
<dbReference type="AlphaFoldDB" id="A0A1I7AAX5"/>
<name>A0A1I7AAX5_9ACTN</name>